<proteinExistence type="predicted"/>
<evidence type="ECO:0000256" key="1">
    <source>
        <dbReference type="SAM" id="MobiDB-lite"/>
    </source>
</evidence>
<feature type="region of interest" description="Disordered" evidence="1">
    <location>
        <begin position="225"/>
        <end position="245"/>
    </location>
</feature>
<keyword evidence="2" id="KW-1133">Transmembrane helix</keyword>
<feature type="transmembrane region" description="Helical" evidence="2">
    <location>
        <begin position="68"/>
        <end position="85"/>
    </location>
</feature>
<keyword evidence="2" id="KW-0812">Transmembrane</keyword>
<feature type="transmembrane region" description="Helical" evidence="2">
    <location>
        <begin position="137"/>
        <end position="169"/>
    </location>
</feature>
<protein>
    <submittedName>
        <fullName evidence="3">Uncharacterized protein</fullName>
    </submittedName>
</protein>
<keyword evidence="4" id="KW-1185">Reference proteome</keyword>
<evidence type="ECO:0000256" key="2">
    <source>
        <dbReference type="SAM" id="Phobius"/>
    </source>
</evidence>
<dbReference type="AlphaFoldDB" id="A0A8H4L359"/>
<keyword evidence="2" id="KW-0472">Membrane</keyword>
<reference evidence="3 4" key="1">
    <citation type="submission" date="2020-01" db="EMBL/GenBank/DDBJ databases">
        <title>Identification and distribution of gene clusters putatively required for synthesis of sphingolipid metabolism inhibitors in phylogenetically diverse species of the filamentous fungus Fusarium.</title>
        <authorList>
            <person name="Kim H.-S."/>
            <person name="Busman M."/>
            <person name="Brown D.W."/>
            <person name="Divon H."/>
            <person name="Uhlig S."/>
            <person name="Proctor R.H."/>
        </authorList>
    </citation>
    <scope>NUCLEOTIDE SEQUENCE [LARGE SCALE GENOMIC DNA]</scope>
    <source>
        <strain evidence="3 4">NRRL 20459</strain>
    </source>
</reference>
<name>A0A8H4L359_9HYPO</name>
<evidence type="ECO:0000313" key="3">
    <source>
        <dbReference type="EMBL" id="KAF4460384.1"/>
    </source>
</evidence>
<comment type="caution">
    <text evidence="3">The sequence shown here is derived from an EMBL/GenBank/DDBJ whole genome shotgun (WGS) entry which is preliminary data.</text>
</comment>
<organism evidence="3 4">
    <name type="scientific">Fusarium albosuccineum</name>
    <dbReference type="NCBI Taxonomy" id="1237068"/>
    <lineage>
        <taxon>Eukaryota</taxon>
        <taxon>Fungi</taxon>
        <taxon>Dikarya</taxon>
        <taxon>Ascomycota</taxon>
        <taxon>Pezizomycotina</taxon>
        <taxon>Sordariomycetes</taxon>
        <taxon>Hypocreomycetidae</taxon>
        <taxon>Hypocreales</taxon>
        <taxon>Nectriaceae</taxon>
        <taxon>Fusarium</taxon>
        <taxon>Fusarium decemcellulare species complex</taxon>
    </lineage>
</organism>
<feature type="compositionally biased region" description="Basic and acidic residues" evidence="1">
    <location>
        <begin position="229"/>
        <end position="245"/>
    </location>
</feature>
<dbReference type="EMBL" id="JAADYS010001954">
    <property type="protein sequence ID" value="KAF4460384.1"/>
    <property type="molecule type" value="Genomic_DNA"/>
</dbReference>
<evidence type="ECO:0000313" key="4">
    <source>
        <dbReference type="Proteomes" id="UP000554235"/>
    </source>
</evidence>
<dbReference type="Proteomes" id="UP000554235">
    <property type="component" value="Unassembled WGS sequence"/>
</dbReference>
<gene>
    <name evidence="3" type="ORF">FALBO_12836</name>
</gene>
<accession>A0A8H4L359</accession>
<feature type="transmembrane region" description="Helical" evidence="2">
    <location>
        <begin position="181"/>
        <end position="201"/>
    </location>
</feature>
<sequence>MVHPTSVPFFITPQNPFDHDVTSLTLTDKPMKHRYQYAQHMGQKQHMLLAQASEDLNQFVTALPCSDLFWILTIFLLVNLTWINWQLGTKTKKSEHPRKHVEKATFGDVDGPNSRLLATYPNLACLERFIISPFRQYIAVLACSFALAAHILETCSITLVMIQISMWVLKATYPQWKPYTLGFVLYSPLTALMVAGWYGMFKLCTFCLSRQLKYIYTLLEFRPVSPPTSKEKESSPEDKEQMGID</sequence>
<dbReference type="OrthoDB" id="5081612at2759"/>